<dbReference type="AlphaFoldDB" id="A0A2S7RR43"/>
<gene>
    <name evidence="1" type="ORF">CUS89_11980</name>
</gene>
<name>A0A2S7RR43_ENTMU</name>
<organism evidence="1 2">
    <name type="scientific">Enterococcus mundtii</name>
    <dbReference type="NCBI Taxonomy" id="53346"/>
    <lineage>
        <taxon>Bacteria</taxon>
        <taxon>Bacillati</taxon>
        <taxon>Bacillota</taxon>
        <taxon>Bacilli</taxon>
        <taxon>Lactobacillales</taxon>
        <taxon>Enterococcaceae</taxon>
        <taxon>Enterococcus</taxon>
    </lineage>
</organism>
<reference evidence="1 2" key="1">
    <citation type="journal article" date="2018" name="Pathog. Dis.">
        <title>Whole-genome sequencing based characterization of antimicrobial resistance in Enterococcus.</title>
        <authorList>
            <person name="Tyson G."/>
        </authorList>
    </citation>
    <scope>NUCLEOTIDE SEQUENCE [LARGE SCALE GENOMIC DNA]</scope>
    <source>
        <strain evidence="1 2">CVM N55263</strain>
    </source>
</reference>
<protein>
    <submittedName>
        <fullName evidence="1">Uncharacterized protein</fullName>
    </submittedName>
</protein>
<evidence type="ECO:0000313" key="2">
    <source>
        <dbReference type="Proteomes" id="UP000237934"/>
    </source>
</evidence>
<dbReference type="Proteomes" id="UP000237934">
    <property type="component" value="Unassembled WGS sequence"/>
</dbReference>
<accession>A0A2S7RR43</accession>
<proteinExistence type="predicted"/>
<evidence type="ECO:0000313" key="1">
    <source>
        <dbReference type="EMBL" id="PQF22081.1"/>
    </source>
</evidence>
<dbReference type="EMBL" id="PUAP01000035">
    <property type="protein sequence ID" value="PQF22081.1"/>
    <property type="molecule type" value="Genomic_DNA"/>
</dbReference>
<comment type="caution">
    <text evidence="1">The sequence shown here is derived from an EMBL/GenBank/DDBJ whole genome shotgun (WGS) entry which is preliminary data.</text>
</comment>
<sequence length="76" mass="8924">MKVALKEHIHRQFLILANGYNKQGIKNIKTEKVLLAIAQNTQKKFLTSVKRGERISEIMNDMLINNQSKWIRFKVN</sequence>